<dbReference type="Proteomes" id="UP000029223">
    <property type="component" value="Unassembled WGS sequence"/>
</dbReference>
<name>A0ABQ0JIU6_9VIBR</name>
<reference evidence="2" key="1">
    <citation type="submission" date="2014-09" db="EMBL/GenBank/DDBJ databases">
        <title>Vibrio variabilis JCM 19239. (C206) whole genome shotgun sequence.</title>
        <authorList>
            <person name="Sawabe T."/>
            <person name="Meirelles P."/>
            <person name="Nakanishi M."/>
            <person name="Sayaka M."/>
            <person name="Hattori M."/>
            <person name="Ohkuma M."/>
        </authorList>
    </citation>
    <scope>NUCLEOTIDE SEQUENCE [LARGE SCALE GENOMIC DNA]</scope>
    <source>
        <strain evidence="2">JCM 19239</strain>
    </source>
</reference>
<dbReference type="InterPro" id="IPR053855">
    <property type="entry name" value="DUF6931"/>
</dbReference>
<comment type="caution">
    <text evidence="1">The sequence shown here is derived from an EMBL/GenBank/DDBJ whole genome shotgun (WGS) entry which is preliminary data.</text>
</comment>
<proteinExistence type="predicted"/>
<sequence>MKKIPYQDSKKILSYFDLSDEAKELVSDALPPIEVIQVLQKAALNIDLTTFIAHALPMRESIWWATLATGLRQDDLTQAENSVVAASANWVKQPNEAMRREIEKSIVPLANESAAKWVGQAVFWSGQGSIAPAENPVVMPADFACKGCGGCYQHGCSTT</sequence>
<protein>
    <submittedName>
        <fullName evidence="1">Twin-arginine translocation pathway signal</fullName>
    </submittedName>
</protein>
<keyword evidence="2" id="KW-1185">Reference proteome</keyword>
<evidence type="ECO:0000313" key="1">
    <source>
        <dbReference type="EMBL" id="GAL28692.1"/>
    </source>
</evidence>
<dbReference type="Pfam" id="PF22011">
    <property type="entry name" value="DUF6931"/>
    <property type="match status" value="1"/>
</dbReference>
<accession>A0ABQ0JIU6</accession>
<dbReference type="EMBL" id="BBMS01000048">
    <property type="protein sequence ID" value="GAL28692.1"/>
    <property type="molecule type" value="Genomic_DNA"/>
</dbReference>
<evidence type="ECO:0000313" key="2">
    <source>
        <dbReference type="Proteomes" id="UP000029223"/>
    </source>
</evidence>
<gene>
    <name evidence="1" type="ORF">JCM19239_461</name>
</gene>
<reference evidence="2" key="2">
    <citation type="submission" date="2014-09" db="EMBL/GenBank/DDBJ databases">
        <authorList>
            <consortium name="NBRP consortium"/>
            <person name="Sawabe T."/>
            <person name="Meirelles P."/>
            <person name="Nakanishi M."/>
            <person name="Sayaka M."/>
            <person name="Hattori M."/>
            <person name="Ohkuma M."/>
        </authorList>
    </citation>
    <scope>NUCLEOTIDE SEQUENCE [LARGE SCALE GENOMIC DNA]</scope>
    <source>
        <strain evidence="2">JCM 19239</strain>
    </source>
</reference>
<organism evidence="1 2">
    <name type="scientific">Vibrio variabilis</name>
    <dbReference type="NCBI Taxonomy" id="990271"/>
    <lineage>
        <taxon>Bacteria</taxon>
        <taxon>Pseudomonadati</taxon>
        <taxon>Pseudomonadota</taxon>
        <taxon>Gammaproteobacteria</taxon>
        <taxon>Vibrionales</taxon>
        <taxon>Vibrionaceae</taxon>
        <taxon>Vibrio</taxon>
    </lineage>
</organism>